<accession>A0A2P2NXS2</accession>
<name>A0A2P2NXS2_RHIMU</name>
<dbReference type="EMBL" id="GGEC01066832">
    <property type="protein sequence ID" value="MBX47316.1"/>
    <property type="molecule type" value="Transcribed_RNA"/>
</dbReference>
<proteinExistence type="predicted"/>
<sequence>MPGKKITIDSAYFNHLQHDSSIMPFTSKSLVFYFHSHN</sequence>
<reference evidence="1" key="1">
    <citation type="submission" date="2018-02" db="EMBL/GenBank/DDBJ databases">
        <title>Rhizophora mucronata_Transcriptome.</title>
        <authorList>
            <person name="Meera S.P."/>
            <person name="Sreeshan A."/>
            <person name="Augustine A."/>
        </authorList>
    </citation>
    <scope>NUCLEOTIDE SEQUENCE</scope>
    <source>
        <tissue evidence="1">Leaf</tissue>
    </source>
</reference>
<dbReference type="AlphaFoldDB" id="A0A2P2NXS2"/>
<protein>
    <submittedName>
        <fullName evidence="1">Uncharacterized protein</fullName>
    </submittedName>
</protein>
<organism evidence="1">
    <name type="scientific">Rhizophora mucronata</name>
    <name type="common">Asiatic mangrove</name>
    <dbReference type="NCBI Taxonomy" id="61149"/>
    <lineage>
        <taxon>Eukaryota</taxon>
        <taxon>Viridiplantae</taxon>
        <taxon>Streptophyta</taxon>
        <taxon>Embryophyta</taxon>
        <taxon>Tracheophyta</taxon>
        <taxon>Spermatophyta</taxon>
        <taxon>Magnoliopsida</taxon>
        <taxon>eudicotyledons</taxon>
        <taxon>Gunneridae</taxon>
        <taxon>Pentapetalae</taxon>
        <taxon>rosids</taxon>
        <taxon>fabids</taxon>
        <taxon>Malpighiales</taxon>
        <taxon>Rhizophoraceae</taxon>
        <taxon>Rhizophora</taxon>
    </lineage>
</organism>
<evidence type="ECO:0000313" key="1">
    <source>
        <dbReference type="EMBL" id="MBX47316.1"/>
    </source>
</evidence>